<dbReference type="SMART" id="SM00911">
    <property type="entry name" value="HWE_HK"/>
    <property type="match status" value="1"/>
</dbReference>
<evidence type="ECO:0000313" key="13">
    <source>
        <dbReference type="Proteomes" id="UP000295023"/>
    </source>
</evidence>
<dbReference type="GO" id="GO:0005524">
    <property type="term" value="F:ATP binding"/>
    <property type="evidence" value="ECO:0007669"/>
    <property type="project" value="UniProtKB-KW"/>
</dbReference>
<evidence type="ECO:0000256" key="10">
    <source>
        <dbReference type="SAM" id="Phobius"/>
    </source>
</evidence>
<dbReference type="InterPro" id="IPR011102">
    <property type="entry name" value="Sig_transdc_His_kinase_HWE"/>
</dbReference>
<evidence type="ECO:0000256" key="4">
    <source>
        <dbReference type="ARBA" id="ARBA00022679"/>
    </source>
</evidence>
<gene>
    <name evidence="12" type="ORF">EXY23_26945</name>
</gene>
<dbReference type="InterPro" id="IPR035965">
    <property type="entry name" value="PAS-like_dom_sf"/>
</dbReference>
<dbReference type="EMBL" id="SKBM01000057">
    <property type="protein sequence ID" value="TCZ51427.1"/>
    <property type="molecule type" value="Genomic_DNA"/>
</dbReference>
<dbReference type="Gene3D" id="3.30.450.20">
    <property type="entry name" value="PAS domain"/>
    <property type="match status" value="2"/>
</dbReference>
<dbReference type="Pfam" id="PF08447">
    <property type="entry name" value="PAS_3"/>
    <property type="match status" value="1"/>
</dbReference>
<keyword evidence="5" id="KW-0677">Repeat</keyword>
<keyword evidence="7" id="KW-0418">Kinase</keyword>
<dbReference type="CDD" id="cd12914">
    <property type="entry name" value="PDC1_DGC_like"/>
    <property type="match status" value="1"/>
</dbReference>
<dbReference type="InterPro" id="IPR036890">
    <property type="entry name" value="HATPase_C_sf"/>
</dbReference>
<dbReference type="Gene3D" id="2.10.70.100">
    <property type="match status" value="1"/>
</dbReference>
<feature type="transmembrane region" description="Helical" evidence="10">
    <location>
        <begin position="328"/>
        <end position="347"/>
    </location>
</feature>
<dbReference type="Gene3D" id="6.10.340.10">
    <property type="match status" value="1"/>
</dbReference>
<comment type="caution">
    <text evidence="12">The sequence shown here is derived from an EMBL/GenBank/DDBJ whole genome shotgun (WGS) entry which is preliminary data.</text>
</comment>
<evidence type="ECO:0000256" key="2">
    <source>
        <dbReference type="ARBA" id="ARBA00012438"/>
    </source>
</evidence>
<evidence type="ECO:0000256" key="7">
    <source>
        <dbReference type="ARBA" id="ARBA00022777"/>
    </source>
</evidence>
<keyword evidence="10" id="KW-0472">Membrane</keyword>
<dbReference type="RefSeq" id="WP_132297614.1">
    <property type="nucleotide sequence ID" value="NZ_SKBM01000057.1"/>
</dbReference>
<reference evidence="12 13" key="1">
    <citation type="submission" date="2019-03" db="EMBL/GenBank/DDBJ databases">
        <title>Paracraurococcus aquatilis NE82 genome sequence.</title>
        <authorList>
            <person name="Zhao Y."/>
            <person name="Du Z."/>
        </authorList>
    </citation>
    <scope>NUCLEOTIDE SEQUENCE [LARGE SCALE GENOMIC DNA]</scope>
    <source>
        <strain evidence="12 13">NE82</strain>
    </source>
</reference>
<evidence type="ECO:0000256" key="6">
    <source>
        <dbReference type="ARBA" id="ARBA00022741"/>
    </source>
</evidence>
<dbReference type="EC" id="2.7.13.3" evidence="2"/>
<dbReference type="InterPro" id="IPR013655">
    <property type="entry name" value="PAS_fold_3"/>
</dbReference>
<comment type="catalytic activity">
    <reaction evidence="1">
        <text>ATP + protein L-histidine = ADP + protein N-phospho-L-histidine.</text>
        <dbReference type="EC" id="2.7.13.3"/>
    </reaction>
</comment>
<evidence type="ECO:0000256" key="9">
    <source>
        <dbReference type="SAM" id="MobiDB-lite"/>
    </source>
</evidence>
<proteinExistence type="predicted"/>
<accession>A0A4R4D567</accession>
<dbReference type="SUPFAM" id="SSF55785">
    <property type="entry name" value="PYP-like sensor domain (PAS domain)"/>
    <property type="match status" value="1"/>
</dbReference>
<feature type="domain" description="PAC" evidence="11">
    <location>
        <begin position="480"/>
        <end position="534"/>
    </location>
</feature>
<evidence type="ECO:0000256" key="1">
    <source>
        <dbReference type="ARBA" id="ARBA00000085"/>
    </source>
</evidence>
<dbReference type="InterPro" id="IPR000700">
    <property type="entry name" value="PAS-assoc_C"/>
</dbReference>
<dbReference type="OrthoDB" id="9812260at2"/>
<keyword evidence="6" id="KW-0547">Nucleotide-binding</keyword>
<feature type="region of interest" description="Disordered" evidence="9">
    <location>
        <begin position="1"/>
        <end position="31"/>
    </location>
</feature>
<dbReference type="PANTHER" id="PTHR41523">
    <property type="entry name" value="TWO-COMPONENT SYSTEM SENSOR PROTEIN"/>
    <property type="match status" value="1"/>
</dbReference>
<dbReference type="Gene3D" id="3.30.565.10">
    <property type="entry name" value="Histidine kinase-like ATPase, C-terminal domain"/>
    <property type="match status" value="1"/>
</dbReference>
<keyword evidence="13" id="KW-1185">Reference proteome</keyword>
<keyword evidence="3" id="KW-0597">Phosphoprotein</keyword>
<dbReference type="AlphaFoldDB" id="A0A4R4D567"/>
<dbReference type="GO" id="GO:0004673">
    <property type="term" value="F:protein histidine kinase activity"/>
    <property type="evidence" value="ECO:0007669"/>
    <property type="project" value="UniProtKB-EC"/>
</dbReference>
<keyword evidence="4" id="KW-0808">Transferase</keyword>
<dbReference type="PANTHER" id="PTHR41523:SF8">
    <property type="entry name" value="ETHYLENE RESPONSE SENSOR PROTEIN"/>
    <property type="match status" value="1"/>
</dbReference>
<evidence type="ECO:0000256" key="5">
    <source>
        <dbReference type="ARBA" id="ARBA00022737"/>
    </source>
</evidence>
<dbReference type="Pfam" id="PF07536">
    <property type="entry name" value="HWE_HK"/>
    <property type="match status" value="1"/>
</dbReference>
<keyword evidence="8" id="KW-0067">ATP-binding</keyword>
<evidence type="ECO:0000256" key="8">
    <source>
        <dbReference type="ARBA" id="ARBA00022840"/>
    </source>
</evidence>
<protein>
    <recommendedName>
        <fullName evidence="2">histidine kinase</fullName>
        <ecNumber evidence="2">2.7.13.3</ecNumber>
    </recommendedName>
</protein>
<evidence type="ECO:0000256" key="3">
    <source>
        <dbReference type="ARBA" id="ARBA00022553"/>
    </source>
</evidence>
<dbReference type="PROSITE" id="PS50113">
    <property type="entry name" value="PAC"/>
    <property type="match status" value="1"/>
</dbReference>
<keyword evidence="10" id="KW-0812">Transmembrane</keyword>
<evidence type="ECO:0000313" key="12">
    <source>
        <dbReference type="EMBL" id="TCZ51427.1"/>
    </source>
</evidence>
<feature type="transmembrane region" description="Helical" evidence="10">
    <location>
        <begin position="40"/>
        <end position="65"/>
    </location>
</feature>
<keyword evidence="10" id="KW-1133">Transmembrane helix</keyword>
<evidence type="ECO:0000259" key="11">
    <source>
        <dbReference type="PROSITE" id="PS50113"/>
    </source>
</evidence>
<organism evidence="12 13">
    <name type="scientific">Roseicella aquatilis</name>
    <dbReference type="NCBI Taxonomy" id="2527868"/>
    <lineage>
        <taxon>Bacteria</taxon>
        <taxon>Pseudomonadati</taxon>
        <taxon>Pseudomonadota</taxon>
        <taxon>Alphaproteobacteria</taxon>
        <taxon>Acetobacterales</taxon>
        <taxon>Roseomonadaceae</taxon>
        <taxon>Roseicella</taxon>
    </lineage>
</organism>
<sequence>MKVTTAAPGIGDTDGTGAARPARRERAAAGPARHAPGLRAVLALSFGGLALLAALAASLTVGAVADRRLRADIGAEFAAAAERAADLLDRGLFERQRDLQVAAALRTMRDAAATPAERRAVLQRMQETYPDYALLFFISPGGRLVATSSGVLEGADVSRREYFLRGRQAPFVGDVHDALLLAPLLGRQDNPPRLVDIAAPVRDAGGRLIGVVAAHLFWEWAEGIERDVMAPVLARHPGAEALVLAQDGKVLLGPRRLRDANLATLAPGAAAALAQGESGSLLDAGGSHLVGFAPTRGHRDYAGLGWSVLVRDDAARAFAPARRLAREVLAWGALAMLLAAALGWWLAGIIARPLVRLCAAAEGLKQDPWAAVPQVGGPREVAALAAALAGSVAALRGQETVLRVGAARLRLATEGAGIGAWELDLGSGEWLRSPRHDAILGHAAPPDRWTCDDLLRQVPAEERAAVAQTLRAALAAGEDWRVECRILRAGDGMPRWIALRGAPVREPGSGAIRCQAGVIEDVTERKAGEQAQLLLMRELDHRVKNQFAVFDGLIRFTARAARDAADMAAALRGRVRALASAHDLVREAAGDGIARGLRPTTLRALLDAVLGAFGGDTGRIVLDGPEAQVGPTAAAALALALHELATNAARHGALAVPEGRVAVAWEVAAAVRLTWREAGGPPLRGAPERRGFGSALVQQSVEHQLGGRIALDWTDPAGLRAVLEVPAERLAR</sequence>
<dbReference type="Proteomes" id="UP000295023">
    <property type="component" value="Unassembled WGS sequence"/>
</dbReference>
<name>A0A4R4D567_9PROT</name>
<dbReference type="SUPFAM" id="SSF55874">
    <property type="entry name" value="ATPase domain of HSP90 chaperone/DNA topoisomerase II/histidine kinase"/>
    <property type="match status" value="1"/>
</dbReference>